<accession>A0A1H6WBU9</accession>
<proteinExistence type="predicted"/>
<dbReference type="InterPro" id="IPR012338">
    <property type="entry name" value="Beta-lactam/transpept-like"/>
</dbReference>
<dbReference type="OrthoDB" id="9797709at2"/>
<dbReference type="SUPFAM" id="SSF56601">
    <property type="entry name" value="beta-lactamase/transpeptidase-like"/>
    <property type="match status" value="1"/>
</dbReference>
<organism evidence="2 3">
    <name type="scientific">Cyclobacterium xiamenense</name>
    <dbReference type="NCBI Taxonomy" id="1297121"/>
    <lineage>
        <taxon>Bacteria</taxon>
        <taxon>Pseudomonadati</taxon>
        <taxon>Bacteroidota</taxon>
        <taxon>Cytophagia</taxon>
        <taxon>Cytophagales</taxon>
        <taxon>Cyclobacteriaceae</taxon>
        <taxon>Cyclobacterium</taxon>
    </lineage>
</organism>
<dbReference type="PANTHER" id="PTHR46825">
    <property type="entry name" value="D-ALANYL-D-ALANINE-CARBOXYPEPTIDASE/ENDOPEPTIDASE AMPH"/>
    <property type="match status" value="1"/>
</dbReference>
<dbReference type="RefSeq" id="WP_092171746.1">
    <property type="nucleotide sequence ID" value="NZ_FNZH01000002.1"/>
</dbReference>
<protein>
    <submittedName>
        <fullName evidence="2">CubicO group peptidase, beta-lactamase class C family</fullName>
    </submittedName>
</protein>
<reference evidence="3" key="1">
    <citation type="submission" date="2016-10" db="EMBL/GenBank/DDBJ databases">
        <authorList>
            <person name="Varghese N."/>
            <person name="Submissions S."/>
        </authorList>
    </citation>
    <scope>NUCLEOTIDE SEQUENCE [LARGE SCALE GENOMIC DNA]</scope>
    <source>
        <strain evidence="3">IBRC-M 10761</strain>
    </source>
</reference>
<dbReference type="STRING" id="1416801.SAMN05192553_102605"/>
<dbReference type="InterPro" id="IPR050491">
    <property type="entry name" value="AmpC-like"/>
</dbReference>
<feature type="domain" description="Beta-lactamase-related" evidence="1">
    <location>
        <begin position="62"/>
        <end position="398"/>
    </location>
</feature>
<dbReference type="AlphaFoldDB" id="A0A1H6WBU9"/>
<evidence type="ECO:0000313" key="2">
    <source>
        <dbReference type="EMBL" id="SEJ14363.1"/>
    </source>
</evidence>
<name>A0A1H6WBU9_9BACT</name>
<dbReference type="EMBL" id="FNZH01000002">
    <property type="protein sequence ID" value="SEJ14363.1"/>
    <property type="molecule type" value="Genomic_DNA"/>
</dbReference>
<sequence length="527" mass="59044">MKNTTQFLLYSCLSATLWSCGSKESVHVAPLQAESTYSESYQPPVFVSDERKEKIQSIAPRLQQLIENHARERNIPGVAYGLVVDEELLISGSTGLINIEQNVPASTSAAFRIASMTKSFTAMAILKLMEEGRLSLSDPASRYIPEMASMRYLSKDAPAITIENLLTMTSGFPEDNPWGDRQLDEPDQYLQDLVSEGISFSNVPAYTYEYSNTGYAMLGKIVSQVSGMSYQEYIRQHIFVPLGMEHTYWEYDRVPAGQLVIGYRWEDESWKQEPMLHDGSYGAMGGLITSIEDFSKYVGFHLSAWPPRNDAENGPIRRSSVRAMQTPQFARLNANGTNFSGKPCPQLSGYGYGLRSTEFCNGLRQVGHGGALPGFGSNYQFFPEYGVGLMAFGNLTYTSPWPYAEIGELLFETLALQPRQLPVSAILAHRQAQLVEWIQQGGQELESEIFAENFFLDRSRENRRKDIEAMLEEAGTIREIGTMEPENQLRGSFPMEGDQETVEVFFTLSPESDPKIQQLVLSLLPSE</sequence>
<dbReference type="Gene3D" id="3.40.710.10">
    <property type="entry name" value="DD-peptidase/beta-lactamase superfamily"/>
    <property type="match status" value="1"/>
</dbReference>
<evidence type="ECO:0000313" key="3">
    <source>
        <dbReference type="Proteomes" id="UP000199403"/>
    </source>
</evidence>
<keyword evidence="3" id="KW-1185">Reference proteome</keyword>
<dbReference type="InterPro" id="IPR001466">
    <property type="entry name" value="Beta-lactam-related"/>
</dbReference>
<evidence type="ECO:0000259" key="1">
    <source>
        <dbReference type="Pfam" id="PF00144"/>
    </source>
</evidence>
<dbReference type="PANTHER" id="PTHR46825:SF9">
    <property type="entry name" value="BETA-LACTAMASE-RELATED DOMAIN-CONTAINING PROTEIN"/>
    <property type="match status" value="1"/>
</dbReference>
<gene>
    <name evidence="2" type="ORF">SAMN05192553_102605</name>
</gene>
<dbReference type="Pfam" id="PF00144">
    <property type="entry name" value="Beta-lactamase"/>
    <property type="match status" value="1"/>
</dbReference>
<dbReference type="Proteomes" id="UP000199403">
    <property type="component" value="Unassembled WGS sequence"/>
</dbReference>